<keyword evidence="2" id="KW-0521">NADP</keyword>
<dbReference type="InterPro" id="IPR050765">
    <property type="entry name" value="Riboflavin_Biosynth_HTPR"/>
</dbReference>
<gene>
    <name evidence="5" type="ORF">C7B77_00765</name>
</gene>
<feature type="domain" description="Bacterial bifunctional deaminase-reductase C-terminal" evidence="4">
    <location>
        <begin position="4"/>
        <end position="214"/>
    </location>
</feature>
<sequence length="223" mass="24147">MKTTLVLAMTADGKISDTTKSPPTFSSERDSAHLEEQIALSDLILVGSGTLGDGGSVVLVQKPELIRARIDRGLPTQPPQLIASRSGKIDAGLPFFSQPIDRWLLTTTEGAKDWQNRDSFSNILICETADGKDIDWQAVKSKLVELDIKNLCFLGGSELAASLFAANFIDELWLTVCPTIYGGSDAPSPVSGAGFTPDNAPKLTLLSLDRVEQELFLHYQVQK</sequence>
<dbReference type="RefSeq" id="WP_106299411.1">
    <property type="nucleotide sequence ID" value="NZ_PVWO01000005.1"/>
</dbReference>
<dbReference type="Pfam" id="PF01872">
    <property type="entry name" value="RibD_C"/>
    <property type="match status" value="1"/>
</dbReference>
<keyword evidence="3" id="KW-0560">Oxidoreductase</keyword>
<dbReference type="PANTHER" id="PTHR38011">
    <property type="entry name" value="DIHYDROFOLATE REDUCTASE FAMILY PROTEIN (AFU_ORTHOLOGUE AFUA_8G06820)"/>
    <property type="match status" value="1"/>
</dbReference>
<evidence type="ECO:0000256" key="2">
    <source>
        <dbReference type="ARBA" id="ARBA00022857"/>
    </source>
</evidence>
<proteinExistence type="predicted"/>
<dbReference type="InterPro" id="IPR024072">
    <property type="entry name" value="DHFR-like_dom_sf"/>
</dbReference>
<evidence type="ECO:0000259" key="4">
    <source>
        <dbReference type="Pfam" id="PF01872"/>
    </source>
</evidence>
<dbReference type="Proteomes" id="UP000238937">
    <property type="component" value="Unassembled WGS sequence"/>
</dbReference>
<evidence type="ECO:0000313" key="5">
    <source>
        <dbReference type="EMBL" id="PSB59469.1"/>
    </source>
</evidence>
<evidence type="ECO:0000256" key="1">
    <source>
        <dbReference type="ARBA" id="ARBA00005104"/>
    </source>
</evidence>
<dbReference type="GO" id="GO:0008703">
    <property type="term" value="F:5-amino-6-(5-phosphoribosylamino)uracil reductase activity"/>
    <property type="evidence" value="ECO:0007669"/>
    <property type="project" value="InterPro"/>
</dbReference>
<dbReference type="OrthoDB" id="9800865at2"/>
<evidence type="ECO:0000313" key="6">
    <source>
        <dbReference type="Proteomes" id="UP000238937"/>
    </source>
</evidence>
<reference evidence="5 6" key="1">
    <citation type="submission" date="2018-03" db="EMBL/GenBank/DDBJ databases">
        <title>The ancient ancestry and fast evolution of plastids.</title>
        <authorList>
            <person name="Moore K.R."/>
            <person name="Magnabosco C."/>
            <person name="Momper L."/>
            <person name="Gold D.A."/>
            <person name="Bosak T."/>
            <person name="Fournier G.P."/>
        </authorList>
    </citation>
    <scope>NUCLEOTIDE SEQUENCE [LARGE SCALE GENOMIC DNA]</scope>
    <source>
        <strain evidence="5 6">CCALA 037</strain>
    </source>
</reference>
<name>A0A2T1GNF5_9CYAN</name>
<accession>A0A2T1GNF5</accession>
<evidence type="ECO:0000256" key="3">
    <source>
        <dbReference type="ARBA" id="ARBA00023002"/>
    </source>
</evidence>
<dbReference type="EMBL" id="PVWO01000005">
    <property type="protein sequence ID" value="PSB59469.1"/>
    <property type="molecule type" value="Genomic_DNA"/>
</dbReference>
<organism evidence="5 6">
    <name type="scientific">Chamaesiphon polymorphus CCALA 037</name>
    <dbReference type="NCBI Taxonomy" id="2107692"/>
    <lineage>
        <taxon>Bacteria</taxon>
        <taxon>Bacillati</taxon>
        <taxon>Cyanobacteriota</taxon>
        <taxon>Cyanophyceae</taxon>
        <taxon>Gomontiellales</taxon>
        <taxon>Chamaesiphonaceae</taxon>
        <taxon>Chamaesiphon</taxon>
    </lineage>
</organism>
<dbReference type="AlphaFoldDB" id="A0A2T1GNF5"/>
<dbReference type="PANTHER" id="PTHR38011:SF7">
    <property type="entry name" value="2,5-DIAMINO-6-RIBOSYLAMINO-4(3H)-PYRIMIDINONE 5'-PHOSPHATE REDUCTASE"/>
    <property type="match status" value="1"/>
</dbReference>
<keyword evidence="6" id="KW-1185">Reference proteome</keyword>
<dbReference type="SUPFAM" id="SSF53597">
    <property type="entry name" value="Dihydrofolate reductase-like"/>
    <property type="match status" value="1"/>
</dbReference>
<dbReference type="GO" id="GO:0009231">
    <property type="term" value="P:riboflavin biosynthetic process"/>
    <property type="evidence" value="ECO:0007669"/>
    <property type="project" value="InterPro"/>
</dbReference>
<dbReference type="InterPro" id="IPR002734">
    <property type="entry name" value="RibDG_C"/>
</dbReference>
<protein>
    <submittedName>
        <fullName evidence="5">Riboflavin deaminase</fullName>
    </submittedName>
</protein>
<comment type="pathway">
    <text evidence="1">Cofactor biosynthesis; riboflavin biosynthesis.</text>
</comment>
<dbReference type="Gene3D" id="3.40.430.10">
    <property type="entry name" value="Dihydrofolate Reductase, subunit A"/>
    <property type="match status" value="1"/>
</dbReference>
<comment type="caution">
    <text evidence="5">The sequence shown here is derived from an EMBL/GenBank/DDBJ whole genome shotgun (WGS) entry which is preliminary data.</text>
</comment>